<dbReference type="PANTHER" id="PTHR24249">
    <property type="entry name" value="HISTAMINE RECEPTOR-RELATED G-PROTEIN COUPLED RECEPTOR"/>
    <property type="match status" value="1"/>
</dbReference>
<dbReference type="Gene3D" id="1.20.1070.10">
    <property type="entry name" value="Rhodopsin 7-helix transmembrane proteins"/>
    <property type="match status" value="1"/>
</dbReference>
<evidence type="ECO:0000256" key="9">
    <source>
        <dbReference type="RuleBase" id="RU000688"/>
    </source>
</evidence>
<feature type="transmembrane region" description="Helical" evidence="10">
    <location>
        <begin position="183"/>
        <end position="206"/>
    </location>
</feature>
<protein>
    <submittedName>
        <fullName evidence="12">Beta-2 adrenergic receptor</fullName>
    </submittedName>
</protein>
<dbReference type="CDD" id="cd00637">
    <property type="entry name" value="7tm_classA_rhodopsin-like"/>
    <property type="match status" value="1"/>
</dbReference>
<dbReference type="SMART" id="SM01381">
    <property type="entry name" value="7TM_GPCR_Srsx"/>
    <property type="match status" value="1"/>
</dbReference>
<keyword evidence="3 9" id="KW-0812">Transmembrane</keyword>
<dbReference type="Pfam" id="PF00001">
    <property type="entry name" value="7tm_1"/>
    <property type="match status" value="1"/>
</dbReference>
<evidence type="ECO:0000256" key="2">
    <source>
        <dbReference type="ARBA" id="ARBA00022475"/>
    </source>
</evidence>
<feature type="domain" description="G-protein coupled receptors family 1 profile" evidence="11">
    <location>
        <begin position="39"/>
        <end position="303"/>
    </location>
</feature>
<dbReference type="Proteomes" id="UP000735302">
    <property type="component" value="Unassembled WGS sequence"/>
</dbReference>
<feature type="transmembrane region" description="Helical" evidence="10">
    <location>
        <begin position="141"/>
        <end position="163"/>
    </location>
</feature>
<evidence type="ECO:0000256" key="8">
    <source>
        <dbReference type="ARBA" id="ARBA00023224"/>
    </source>
</evidence>
<keyword evidence="7 9" id="KW-0675">Receptor</keyword>
<keyword evidence="4 10" id="KW-1133">Transmembrane helix</keyword>
<comment type="caution">
    <text evidence="12">The sequence shown here is derived from an EMBL/GenBank/DDBJ whole genome shotgun (WGS) entry which is preliminary data.</text>
</comment>
<feature type="transmembrane region" description="Helical" evidence="10">
    <location>
        <begin position="25"/>
        <end position="48"/>
    </location>
</feature>
<comment type="similarity">
    <text evidence="9">Belongs to the G-protein coupled receptor 1 family.</text>
</comment>
<feature type="transmembrane region" description="Helical" evidence="10">
    <location>
        <begin position="60"/>
        <end position="82"/>
    </location>
</feature>
<dbReference type="PROSITE" id="PS00237">
    <property type="entry name" value="G_PROTEIN_RECEP_F1_1"/>
    <property type="match status" value="1"/>
</dbReference>
<dbReference type="InterPro" id="IPR017452">
    <property type="entry name" value="GPCR_Rhodpsn_7TM"/>
</dbReference>
<evidence type="ECO:0000256" key="1">
    <source>
        <dbReference type="ARBA" id="ARBA00004651"/>
    </source>
</evidence>
<feature type="transmembrane region" description="Helical" evidence="10">
    <location>
        <begin position="102"/>
        <end position="121"/>
    </location>
</feature>
<comment type="subcellular location">
    <subcellularLocation>
        <location evidence="1">Cell membrane</location>
        <topology evidence="1">Multi-pass membrane protein</topology>
    </subcellularLocation>
</comment>
<dbReference type="InterPro" id="IPR050569">
    <property type="entry name" value="TAAR"/>
</dbReference>
<reference evidence="12 13" key="1">
    <citation type="journal article" date="2021" name="Elife">
        <title>Chloroplast acquisition without the gene transfer in kleptoplastic sea slugs, Plakobranchus ocellatus.</title>
        <authorList>
            <person name="Maeda T."/>
            <person name="Takahashi S."/>
            <person name="Yoshida T."/>
            <person name="Shimamura S."/>
            <person name="Takaki Y."/>
            <person name="Nagai Y."/>
            <person name="Toyoda A."/>
            <person name="Suzuki Y."/>
            <person name="Arimoto A."/>
            <person name="Ishii H."/>
            <person name="Satoh N."/>
            <person name="Nishiyama T."/>
            <person name="Hasebe M."/>
            <person name="Maruyama T."/>
            <person name="Minagawa J."/>
            <person name="Obokata J."/>
            <person name="Shigenobu S."/>
        </authorList>
    </citation>
    <scope>NUCLEOTIDE SEQUENCE [LARGE SCALE GENOMIC DNA]</scope>
</reference>
<keyword evidence="6 10" id="KW-0472">Membrane</keyword>
<evidence type="ECO:0000256" key="4">
    <source>
        <dbReference type="ARBA" id="ARBA00022989"/>
    </source>
</evidence>
<dbReference type="GO" id="GO:0004930">
    <property type="term" value="F:G protein-coupled receptor activity"/>
    <property type="evidence" value="ECO:0007669"/>
    <property type="project" value="UniProtKB-KW"/>
</dbReference>
<dbReference type="InterPro" id="IPR000276">
    <property type="entry name" value="GPCR_Rhodpsn"/>
</dbReference>
<name>A0AAV4DYY8_9GAST</name>
<dbReference type="EMBL" id="BLXT01008494">
    <property type="protein sequence ID" value="GFO49562.1"/>
    <property type="molecule type" value="Genomic_DNA"/>
</dbReference>
<evidence type="ECO:0000256" key="5">
    <source>
        <dbReference type="ARBA" id="ARBA00023040"/>
    </source>
</evidence>
<feature type="transmembrane region" description="Helical" evidence="10">
    <location>
        <begin position="253"/>
        <end position="274"/>
    </location>
</feature>
<keyword evidence="2" id="KW-1003">Cell membrane</keyword>
<accession>A0AAV4DYY8</accession>
<keyword evidence="13" id="KW-1185">Reference proteome</keyword>
<dbReference type="PRINTS" id="PR00237">
    <property type="entry name" value="GPCRRHODOPSN"/>
</dbReference>
<feature type="transmembrane region" description="Helical" evidence="10">
    <location>
        <begin position="286"/>
        <end position="306"/>
    </location>
</feature>
<evidence type="ECO:0000259" key="11">
    <source>
        <dbReference type="PROSITE" id="PS50262"/>
    </source>
</evidence>
<evidence type="ECO:0000313" key="12">
    <source>
        <dbReference type="EMBL" id="GFO49562.1"/>
    </source>
</evidence>
<evidence type="ECO:0000313" key="13">
    <source>
        <dbReference type="Proteomes" id="UP000735302"/>
    </source>
</evidence>
<dbReference type="PROSITE" id="PS50262">
    <property type="entry name" value="G_PROTEIN_RECEP_F1_2"/>
    <property type="match status" value="1"/>
</dbReference>
<dbReference type="GO" id="GO:0005886">
    <property type="term" value="C:plasma membrane"/>
    <property type="evidence" value="ECO:0007669"/>
    <property type="project" value="UniProtKB-SubCell"/>
</dbReference>
<keyword evidence="8 9" id="KW-0807">Transducer</keyword>
<sequence length="332" mass="37096">MEDNTTLSPGEINRDITITTTDVCMFLFALCLAAFITSANATTIVAIWRTPALRTLANIYVCSLACADFVVGAMCVLLALFLLPPLRDSWFDRSDGLCSFFYGMNVGMTAISASNMTLIALDRYLYIIRPYFYQRVINTCVISTFISVSWTLGLIIALMPQFIARPSSEVPLCNITRRLPTWYLFHMSASLYSFTVFADIIFYSFILRAAARQRKAIRVNVASQVQQGNEGVDGNFKGDSHNITKGTMKSIKFFLTVFGFFFCSLTPMAVVMAVDNYVDVYSGLYRVLNLIAVLNSGTNFIIYAVMNKQFRQAFLQTTLLARCGKSFLKADG</sequence>
<evidence type="ECO:0000256" key="3">
    <source>
        <dbReference type="ARBA" id="ARBA00022692"/>
    </source>
</evidence>
<keyword evidence="5 9" id="KW-0297">G-protein coupled receptor</keyword>
<organism evidence="12 13">
    <name type="scientific">Plakobranchus ocellatus</name>
    <dbReference type="NCBI Taxonomy" id="259542"/>
    <lineage>
        <taxon>Eukaryota</taxon>
        <taxon>Metazoa</taxon>
        <taxon>Spiralia</taxon>
        <taxon>Lophotrochozoa</taxon>
        <taxon>Mollusca</taxon>
        <taxon>Gastropoda</taxon>
        <taxon>Heterobranchia</taxon>
        <taxon>Euthyneura</taxon>
        <taxon>Panpulmonata</taxon>
        <taxon>Sacoglossa</taxon>
        <taxon>Placobranchoidea</taxon>
        <taxon>Plakobranchidae</taxon>
        <taxon>Plakobranchus</taxon>
    </lineage>
</organism>
<dbReference type="SUPFAM" id="SSF81321">
    <property type="entry name" value="Family A G protein-coupled receptor-like"/>
    <property type="match status" value="1"/>
</dbReference>
<proteinExistence type="inferred from homology"/>
<evidence type="ECO:0000256" key="7">
    <source>
        <dbReference type="ARBA" id="ARBA00023170"/>
    </source>
</evidence>
<evidence type="ECO:0000256" key="10">
    <source>
        <dbReference type="SAM" id="Phobius"/>
    </source>
</evidence>
<gene>
    <name evidence="12" type="ORF">PoB_007606700</name>
</gene>
<dbReference type="AlphaFoldDB" id="A0AAV4DYY8"/>
<evidence type="ECO:0000256" key="6">
    <source>
        <dbReference type="ARBA" id="ARBA00023136"/>
    </source>
</evidence>